<dbReference type="AlphaFoldDB" id="A0A7D5H0Q4"/>
<keyword evidence="5" id="KW-0813">Transport</keyword>
<organism evidence="7 8">
    <name type="scientific">Pseudomonas eucalypticola</name>
    <dbReference type="NCBI Taxonomy" id="2599595"/>
    <lineage>
        <taxon>Bacteria</taxon>
        <taxon>Pseudomonadati</taxon>
        <taxon>Pseudomonadota</taxon>
        <taxon>Gammaproteobacteria</taxon>
        <taxon>Pseudomonadales</taxon>
        <taxon>Pseudomonadaceae</taxon>
        <taxon>Pseudomonas</taxon>
    </lineage>
</organism>
<feature type="transmembrane region" description="Helical" evidence="5">
    <location>
        <begin position="109"/>
        <end position="128"/>
    </location>
</feature>
<dbReference type="InterPro" id="IPR006685">
    <property type="entry name" value="MscS_channel_2nd"/>
</dbReference>
<evidence type="ECO:0000313" key="8">
    <source>
        <dbReference type="Proteomes" id="UP000509568"/>
    </source>
</evidence>
<keyword evidence="4 5" id="KW-0472">Membrane</keyword>
<dbReference type="InterPro" id="IPR014710">
    <property type="entry name" value="RmlC-like_jellyroll"/>
</dbReference>
<feature type="domain" description="Cyclic nucleotide-binding" evidence="6">
    <location>
        <begin position="330"/>
        <end position="439"/>
    </location>
</feature>
<evidence type="ECO:0000256" key="5">
    <source>
        <dbReference type="RuleBase" id="RU369025"/>
    </source>
</evidence>
<keyword evidence="5" id="KW-0407">Ion channel</keyword>
<dbReference type="Gene3D" id="1.10.287.1260">
    <property type="match status" value="1"/>
</dbReference>
<comment type="subcellular location">
    <subcellularLocation>
        <location evidence="5">Cell inner membrane</location>
        <topology evidence="5">Multi-pass membrane protein</topology>
    </subcellularLocation>
    <subcellularLocation>
        <location evidence="1">Membrane</location>
    </subcellularLocation>
</comment>
<feature type="transmembrane region" description="Helical" evidence="5">
    <location>
        <begin position="6"/>
        <end position="28"/>
    </location>
</feature>
<evidence type="ECO:0000256" key="2">
    <source>
        <dbReference type="ARBA" id="ARBA00022692"/>
    </source>
</evidence>
<dbReference type="KEGG" id="pez:HWQ56_01205"/>
<dbReference type="InterPro" id="IPR010920">
    <property type="entry name" value="LSM_dom_sf"/>
</dbReference>
<dbReference type="Proteomes" id="UP000509568">
    <property type="component" value="Chromosome"/>
</dbReference>
<dbReference type="PROSITE" id="PS50042">
    <property type="entry name" value="CNMP_BINDING_3"/>
    <property type="match status" value="1"/>
</dbReference>
<dbReference type="InterPro" id="IPR000595">
    <property type="entry name" value="cNMP-bd_dom"/>
</dbReference>
<dbReference type="Gene3D" id="2.30.30.60">
    <property type="match status" value="1"/>
</dbReference>
<comment type="similarity">
    <text evidence="5">Belongs to the MscS (TC 1.A.23) family.</text>
</comment>
<feature type="transmembrane region" description="Helical" evidence="5">
    <location>
        <begin position="40"/>
        <end position="58"/>
    </location>
</feature>
<dbReference type="InterPro" id="IPR045275">
    <property type="entry name" value="MscS_archaea/bacteria_type"/>
</dbReference>
<keyword evidence="3 5" id="KW-1133">Transmembrane helix</keyword>
<accession>A0A7D5H0Q4</accession>
<keyword evidence="5" id="KW-1003">Cell membrane</keyword>
<sequence>MFTFISNHPLAIGTALLLLDLAVWHAIAQKHRLARLATRVTAFILFSWVLNSTGMSPLTPAPWPDDATLNMVASLLEIMWWLFAARVLTVILGLVLFQRNGHAGRLLQEVMGAVIFLIAIVAAAAYVMQLPVKGLLATSGAMAIIVGLALQSTLSDVFSGIVLNTTKPYQVDDWISIDGTEGKVVDIDWRATHLMTSNGAMAVIPNSLAAKAKLLNFSRPINMHGVSIRIAVPAQVRPRKVLDALEKALQGTTALLISPKPKVAVKESTLEYMEYEASGFIRSMDQKTEAQNLLFDLAHRHLQASGVSWASEAAERPWSRPRALLEDVRVFRSLSNDDKDHLAERMVSVEYPEDQLILAYGATSDDLLVIGTGVVSASIKDGEKLIEAGRMGPGEILGEDNLVSEGASLAEFRTLTTCILYRIDKQELKACMVERSEVRAAFTKLQHYRQHKSQSLLLQRPAEVRKGGFLSWLHIKER</sequence>
<dbReference type="InterPro" id="IPR018490">
    <property type="entry name" value="cNMP-bd_dom_sf"/>
</dbReference>
<dbReference type="GO" id="GO:0008381">
    <property type="term" value="F:mechanosensitive monoatomic ion channel activity"/>
    <property type="evidence" value="ECO:0007669"/>
    <property type="project" value="InterPro"/>
</dbReference>
<dbReference type="EMBL" id="CP056030">
    <property type="protein sequence ID" value="QKZ02482.1"/>
    <property type="molecule type" value="Genomic_DNA"/>
</dbReference>
<gene>
    <name evidence="7" type="ORF">HWQ56_01205</name>
</gene>
<dbReference type="Pfam" id="PF00027">
    <property type="entry name" value="cNMP_binding"/>
    <property type="match status" value="1"/>
</dbReference>
<dbReference type="Pfam" id="PF00924">
    <property type="entry name" value="MS_channel_2nd"/>
    <property type="match status" value="1"/>
</dbReference>
<comment type="subunit">
    <text evidence="5">Homoheptamer.</text>
</comment>
<dbReference type="Gene3D" id="2.60.120.10">
    <property type="entry name" value="Jelly Rolls"/>
    <property type="match status" value="1"/>
</dbReference>
<comment type="function">
    <text evidence="5">Mechanosensitive channel that participates in the regulation of osmotic pressure changes within the cell, opening in response to stretch forces in the membrane lipid bilayer, without the need for other proteins. Contributes to normal resistance to hypoosmotic shock. Forms an ion channel of 1.0 nanosiemens conductance with a slight preference for anions.</text>
</comment>
<keyword evidence="2 5" id="KW-0812">Transmembrane</keyword>
<name>A0A7D5H0Q4_9PSED</name>
<dbReference type="PIRSF" id="PIRSF026673">
    <property type="entry name" value="UCP026673_ion_chan"/>
    <property type="match status" value="1"/>
</dbReference>
<dbReference type="GO" id="GO:0005886">
    <property type="term" value="C:plasma membrane"/>
    <property type="evidence" value="ECO:0007669"/>
    <property type="project" value="UniProtKB-SubCell"/>
</dbReference>
<dbReference type="PANTHER" id="PTHR30221:SF1">
    <property type="entry name" value="SMALL-CONDUCTANCE MECHANOSENSITIVE CHANNEL"/>
    <property type="match status" value="1"/>
</dbReference>
<dbReference type="CDD" id="cd00038">
    <property type="entry name" value="CAP_ED"/>
    <property type="match status" value="1"/>
</dbReference>
<dbReference type="InterPro" id="IPR016846">
    <property type="entry name" value="cNMP-bd_ion_channel"/>
</dbReference>
<dbReference type="InterPro" id="IPR023408">
    <property type="entry name" value="MscS_beta-dom_sf"/>
</dbReference>
<keyword evidence="5" id="KW-0997">Cell inner membrane</keyword>
<evidence type="ECO:0000256" key="4">
    <source>
        <dbReference type="ARBA" id="ARBA00023136"/>
    </source>
</evidence>
<keyword evidence="5" id="KW-0406">Ion transport</keyword>
<feature type="transmembrane region" description="Helical" evidence="5">
    <location>
        <begin position="78"/>
        <end position="97"/>
    </location>
</feature>
<evidence type="ECO:0000313" key="7">
    <source>
        <dbReference type="EMBL" id="QKZ02482.1"/>
    </source>
</evidence>
<keyword evidence="8" id="KW-1185">Reference proteome</keyword>
<reference evidence="7 8" key="1">
    <citation type="submission" date="2020-06" db="EMBL/GenBank/DDBJ databases">
        <title>Pseudomonas eucalypticola sp. nov., an endophyte of Eucalyptus dunnii leaves with biocontrol ability of eucalyptus leaf blight.</title>
        <authorList>
            <person name="Liu Y."/>
            <person name="Song Z."/>
            <person name="Zeng H."/>
            <person name="Lu M."/>
            <person name="Wang X."/>
            <person name="Lian X."/>
            <person name="Zhang Q."/>
        </authorList>
    </citation>
    <scope>NUCLEOTIDE SEQUENCE [LARGE SCALE GENOMIC DNA]</scope>
    <source>
        <strain evidence="7 8">NP-1</strain>
    </source>
</reference>
<dbReference type="RefSeq" id="WP_158154094.1">
    <property type="nucleotide sequence ID" value="NZ_CP056030.1"/>
</dbReference>
<dbReference type="SUPFAM" id="SSF50182">
    <property type="entry name" value="Sm-like ribonucleoproteins"/>
    <property type="match status" value="1"/>
</dbReference>
<evidence type="ECO:0000256" key="1">
    <source>
        <dbReference type="ARBA" id="ARBA00004370"/>
    </source>
</evidence>
<dbReference type="PANTHER" id="PTHR30221">
    <property type="entry name" value="SMALL-CONDUCTANCE MECHANOSENSITIVE CHANNEL"/>
    <property type="match status" value="1"/>
</dbReference>
<evidence type="ECO:0000256" key="3">
    <source>
        <dbReference type="ARBA" id="ARBA00022989"/>
    </source>
</evidence>
<proteinExistence type="inferred from homology"/>
<dbReference type="SUPFAM" id="SSF51206">
    <property type="entry name" value="cAMP-binding domain-like"/>
    <property type="match status" value="1"/>
</dbReference>
<evidence type="ECO:0000259" key="6">
    <source>
        <dbReference type="PROSITE" id="PS50042"/>
    </source>
</evidence>
<dbReference type="SMART" id="SM00100">
    <property type="entry name" value="cNMP"/>
    <property type="match status" value="1"/>
</dbReference>
<protein>
    <recommendedName>
        <fullName evidence="5">Small-conductance mechanosensitive channel</fullName>
    </recommendedName>
</protein>